<proteinExistence type="predicted"/>
<organism evidence="2 3">
    <name type="scientific">Plectosphaerella plurivora</name>
    <dbReference type="NCBI Taxonomy" id="936078"/>
    <lineage>
        <taxon>Eukaryota</taxon>
        <taxon>Fungi</taxon>
        <taxon>Dikarya</taxon>
        <taxon>Ascomycota</taxon>
        <taxon>Pezizomycotina</taxon>
        <taxon>Sordariomycetes</taxon>
        <taxon>Hypocreomycetidae</taxon>
        <taxon>Glomerellales</taxon>
        <taxon>Plectosphaerellaceae</taxon>
        <taxon>Plectosphaerella</taxon>
    </lineage>
</organism>
<dbReference type="InterPro" id="IPR041183">
    <property type="entry name" value="Cyclophilin-like"/>
</dbReference>
<comment type="caution">
    <text evidence="2">The sequence shown here is derived from an EMBL/GenBank/DDBJ whole genome shotgun (WGS) entry which is preliminary data.</text>
</comment>
<protein>
    <recommendedName>
        <fullName evidence="1">Cyclophilin-like domain-containing protein</fullName>
    </recommendedName>
</protein>
<dbReference type="SUPFAM" id="SSF50891">
    <property type="entry name" value="Cyclophilin-like"/>
    <property type="match status" value="1"/>
</dbReference>
<dbReference type="EMBL" id="JAGSXJ010000032">
    <property type="protein sequence ID" value="KAH6669196.1"/>
    <property type="molecule type" value="Genomic_DNA"/>
</dbReference>
<name>A0A9P8V2U4_9PEZI</name>
<dbReference type="Proteomes" id="UP000770015">
    <property type="component" value="Unassembled WGS sequence"/>
</dbReference>
<evidence type="ECO:0000259" key="1">
    <source>
        <dbReference type="Pfam" id="PF18050"/>
    </source>
</evidence>
<accession>A0A9P8V2U4</accession>
<reference evidence="2" key="1">
    <citation type="journal article" date="2021" name="Nat. Commun.">
        <title>Genetic determinants of endophytism in the Arabidopsis root mycobiome.</title>
        <authorList>
            <person name="Mesny F."/>
            <person name="Miyauchi S."/>
            <person name="Thiergart T."/>
            <person name="Pickel B."/>
            <person name="Atanasova L."/>
            <person name="Karlsson M."/>
            <person name="Huettel B."/>
            <person name="Barry K.W."/>
            <person name="Haridas S."/>
            <person name="Chen C."/>
            <person name="Bauer D."/>
            <person name="Andreopoulos W."/>
            <person name="Pangilinan J."/>
            <person name="LaButti K."/>
            <person name="Riley R."/>
            <person name="Lipzen A."/>
            <person name="Clum A."/>
            <person name="Drula E."/>
            <person name="Henrissat B."/>
            <person name="Kohler A."/>
            <person name="Grigoriev I.V."/>
            <person name="Martin F.M."/>
            <person name="Hacquard S."/>
        </authorList>
    </citation>
    <scope>NUCLEOTIDE SEQUENCE</scope>
    <source>
        <strain evidence="2">MPI-SDFR-AT-0117</strain>
    </source>
</reference>
<dbReference type="OrthoDB" id="2140368at2759"/>
<sequence>MSTNNSVGALQLTIGSTLFNATPLDNPTVSAFISLLPLDLQMADLNENEKHADVPTTLPTAATAPGPIRRGDIMLYGSRTIVLWYEDLDSTTYTYTRIGTIDNLDGFLEAVGEGDVNVRITTEGSPEVGPPPVENDGARLQAYLSYASLWIGLLCLVYVLQW</sequence>
<dbReference type="AlphaFoldDB" id="A0A9P8V2U4"/>
<dbReference type="Pfam" id="PF18050">
    <property type="entry name" value="Cyclophil_like2"/>
    <property type="match status" value="1"/>
</dbReference>
<evidence type="ECO:0000313" key="3">
    <source>
        <dbReference type="Proteomes" id="UP000770015"/>
    </source>
</evidence>
<gene>
    <name evidence="2" type="ORF">F5X68DRAFT_236565</name>
</gene>
<feature type="domain" description="Cyclophilin-like" evidence="1">
    <location>
        <begin position="12"/>
        <end position="120"/>
    </location>
</feature>
<dbReference type="InterPro" id="IPR029000">
    <property type="entry name" value="Cyclophilin-like_dom_sf"/>
</dbReference>
<keyword evidence="3" id="KW-1185">Reference proteome</keyword>
<evidence type="ECO:0000313" key="2">
    <source>
        <dbReference type="EMBL" id="KAH6669196.1"/>
    </source>
</evidence>